<dbReference type="AlphaFoldDB" id="A0A7S0GXX1"/>
<sequence>MHVNKYTQHRTNLHRKHKIEKDKKKKMNSKKKKKFSIKKTQPKKINGFCEKDWKESIADILVIRRIHFSCSFFFLFYFRERTEKSCAIVRRADESWDEKPTLEIYNSRINCQDLSSVSSSSPGFNRYLFKWTISRI</sequence>
<evidence type="ECO:0000256" key="1">
    <source>
        <dbReference type="SAM" id="MobiDB-lite"/>
    </source>
</evidence>
<accession>A0A7S0GXX1</accession>
<evidence type="ECO:0000313" key="2">
    <source>
        <dbReference type="EMBL" id="CAD8447059.1"/>
    </source>
</evidence>
<name>A0A7S0GXX1_9EUKA</name>
<organism evidence="2">
    <name type="scientific">Amorphochlora amoebiformis</name>
    <dbReference type="NCBI Taxonomy" id="1561963"/>
    <lineage>
        <taxon>Eukaryota</taxon>
        <taxon>Sar</taxon>
        <taxon>Rhizaria</taxon>
        <taxon>Cercozoa</taxon>
        <taxon>Chlorarachniophyceae</taxon>
        <taxon>Amorphochlora</taxon>
    </lineage>
</organism>
<proteinExistence type="predicted"/>
<feature type="region of interest" description="Disordered" evidence="1">
    <location>
        <begin position="1"/>
        <end position="36"/>
    </location>
</feature>
<gene>
    <name evidence="2" type="ORF">LAMO00422_LOCUS8908</name>
</gene>
<reference evidence="2" key="1">
    <citation type="submission" date="2021-01" db="EMBL/GenBank/DDBJ databases">
        <authorList>
            <person name="Corre E."/>
            <person name="Pelletier E."/>
            <person name="Niang G."/>
            <person name="Scheremetjew M."/>
            <person name="Finn R."/>
            <person name="Kale V."/>
            <person name="Holt S."/>
            <person name="Cochrane G."/>
            <person name="Meng A."/>
            <person name="Brown T."/>
            <person name="Cohen L."/>
        </authorList>
    </citation>
    <scope>NUCLEOTIDE SEQUENCE</scope>
    <source>
        <strain evidence="2">CCMP2058</strain>
    </source>
</reference>
<feature type="compositionally biased region" description="Basic residues" evidence="1">
    <location>
        <begin position="7"/>
        <end position="36"/>
    </location>
</feature>
<protein>
    <submittedName>
        <fullName evidence="2">Uncharacterized protein</fullName>
    </submittedName>
</protein>
<dbReference type="EMBL" id="HBEM01012803">
    <property type="protein sequence ID" value="CAD8447059.1"/>
    <property type="molecule type" value="Transcribed_RNA"/>
</dbReference>